<dbReference type="AlphaFoldDB" id="A0A183J4V8"/>
<proteinExistence type="predicted"/>
<evidence type="ECO:0000313" key="2">
    <source>
        <dbReference type="Proteomes" id="UP000270296"/>
    </source>
</evidence>
<gene>
    <name evidence="1" type="ORF">SBAD_LOCUS10906</name>
</gene>
<evidence type="ECO:0000313" key="3">
    <source>
        <dbReference type="WBParaSite" id="SBAD_0001128201-mRNA-1"/>
    </source>
</evidence>
<protein>
    <submittedName>
        <fullName evidence="1 3">Uncharacterized protein</fullName>
    </submittedName>
</protein>
<reference evidence="3" key="1">
    <citation type="submission" date="2016-06" db="UniProtKB">
        <authorList>
            <consortium name="WormBaseParasite"/>
        </authorList>
    </citation>
    <scope>IDENTIFICATION</scope>
</reference>
<keyword evidence="2" id="KW-1185">Reference proteome</keyword>
<organism evidence="3">
    <name type="scientific">Soboliphyme baturini</name>
    <dbReference type="NCBI Taxonomy" id="241478"/>
    <lineage>
        <taxon>Eukaryota</taxon>
        <taxon>Metazoa</taxon>
        <taxon>Ecdysozoa</taxon>
        <taxon>Nematoda</taxon>
        <taxon>Enoplea</taxon>
        <taxon>Dorylaimia</taxon>
        <taxon>Dioctophymatida</taxon>
        <taxon>Dioctophymatoidea</taxon>
        <taxon>Soboliphymatidae</taxon>
        <taxon>Soboliphyme</taxon>
    </lineage>
</organism>
<sequence length="97" mass="10908">MVKMVSDEDEQRSEYIPCCVLAVRRRAQLLADSSQVLVDQRQWPTLSKPQPTQAGNICDLRLIKAPCCRLMLLISADQTAGCVFNVKRVVVEAIKFT</sequence>
<accession>A0A183J4V8</accession>
<reference evidence="1 2" key="2">
    <citation type="submission" date="2018-11" db="EMBL/GenBank/DDBJ databases">
        <authorList>
            <consortium name="Pathogen Informatics"/>
        </authorList>
    </citation>
    <scope>NUCLEOTIDE SEQUENCE [LARGE SCALE GENOMIC DNA]</scope>
</reference>
<dbReference type="Proteomes" id="UP000270296">
    <property type="component" value="Unassembled WGS sequence"/>
</dbReference>
<dbReference type="EMBL" id="UZAM01014768">
    <property type="protein sequence ID" value="VDP35513.1"/>
    <property type="molecule type" value="Genomic_DNA"/>
</dbReference>
<dbReference type="WBParaSite" id="SBAD_0001128201-mRNA-1">
    <property type="protein sequence ID" value="SBAD_0001128201-mRNA-1"/>
    <property type="gene ID" value="SBAD_0001128201"/>
</dbReference>
<evidence type="ECO:0000313" key="1">
    <source>
        <dbReference type="EMBL" id="VDP35513.1"/>
    </source>
</evidence>
<name>A0A183J4V8_9BILA</name>